<proteinExistence type="predicted"/>
<comment type="caution">
    <text evidence="2">The sequence shown here is derived from an EMBL/GenBank/DDBJ whole genome shotgun (WGS) entry which is preliminary data.</text>
</comment>
<evidence type="ECO:0000313" key="3">
    <source>
        <dbReference type="Proteomes" id="UP000295351"/>
    </source>
</evidence>
<dbReference type="InterPro" id="IPR022770">
    <property type="entry name" value="IucA/IucC-like_C"/>
</dbReference>
<dbReference type="Pfam" id="PF06276">
    <property type="entry name" value="FhuF"/>
    <property type="match status" value="1"/>
</dbReference>
<dbReference type="GO" id="GO:0003824">
    <property type="term" value="F:catalytic activity"/>
    <property type="evidence" value="ECO:0007669"/>
    <property type="project" value="UniProtKB-ARBA"/>
</dbReference>
<protein>
    <submittedName>
        <fullName evidence="2">Ferric iron reductase protein FhuF</fullName>
    </submittedName>
</protein>
<dbReference type="EMBL" id="SLVX01000001">
    <property type="protein sequence ID" value="TCN48538.1"/>
    <property type="molecule type" value="Genomic_DNA"/>
</dbReference>
<dbReference type="InterPro" id="IPR008090">
    <property type="entry name" value="Fe_iron_reduct"/>
</dbReference>
<sequence>MTALSPHDGETAFRPDGLKAVFTGEHAWCGEKMMLSSDLDGAVPLAEFLGGDGFSRTIDRYAESHGKADRRAAASFWSLYYFSALTIPYVVARRAERTLPVAFEEMTIAIGEDGLPHAFGLPHEGDWSEGGELVDFVTPLVDCHLARAVALFKEKTGIAPKLAWNNAAVYIDYAFNATDRSPPESDDHWPSRPLFDCPLLANGSRNPFHGCLRHELDAGAVHCRRKVCCLRYMLPGIPGCGELCALPELRKQ</sequence>
<dbReference type="AlphaFoldDB" id="A0A4R2D2B3"/>
<feature type="domain" description="Aerobactin siderophore biosynthesis IucA/IucC-like C-terminal" evidence="1">
    <location>
        <begin position="75"/>
        <end position="213"/>
    </location>
</feature>
<reference evidence="2 3" key="1">
    <citation type="submission" date="2019-03" db="EMBL/GenBank/DDBJ databases">
        <title>Genomic Encyclopedia of Type Strains, Phase IV (KMG-IV): sequencing the most valuable type-strain genomes for metagenomic binning, comparative biology and taxonomic classification.</title>
        <authorList>
            <person name="Goeker M."/>
        </authorList>
    </citation>
    <scope>NUCLEOTIDE SEQUENCE [LARGE SCALE GENOMIC DNA]</scope>
    <source>
        <strain evidence="2 3">DSM 18401</strain>
    </source>
</reference>
<keyword evidence="3" id="KW-1185">Reference proteome</keyword>
<accession>A0A4R2D2B3</accession>
<name>A0A4R2D2B3_SHIGR</name>
<dbReference type="NCBIfam" id="TIGR03951">
    <property type="entry name" value="Fe_III_red_FhuF"/>
    <property type="match status" value="1"/>
</dbReference>
<evidence type="ECO:0000313" key="2">
    <source>
        <dbReference type="EMBL" id="TCN48538.1"/>
    </source>
</evidence>
<gene>
    <name evidence="2" type="ORF">EV665_101273</name>
</gene>
<dbReference type="PRINTS" id="PR01714">
    <property type="entry name" value="2FE2SRDCTASE"/>
</dbReference>
<organism evidence="2 3">
    <name type="scientific">Shinella granuli</name>
    <dbReference type="NCBI Taxonomy" id="323621"/>
    <lineage>
        <taxon>Bacteria</taxon>
        <taxon>Pseudomonadati</taxon>
        <taxon>Pseudomonadota</taxon>
        <taxon>Alphaproteobacteria</taxon>
        <taxon>Hyphomicrobiales</taxon>
        <taxon>Rhizobiaceae</taxon>
        <taxon>Shinella</taxon>
    </lineage>
</organism>
<dbReference type="Proteomes" id="UP000295351">
    <property type="component" value="Unassembled WGS sequence"/>
</dbReference>
<evidence type="ECO:0000259" key="1">
    <source>
        <dbReference type="Pfam" id="PF06276"/>
    </source>
</evidence>